<dbReference type="AlphaFoldDB" id="A0A9P4KGJ3"/>
<gene>
    <name evidence="1" type="ORF">CC78DRAFT_530182</name>
</gene>
<organism evidence="1 2">
    <name type="scientific">Lojkania enalia</name>
    <dbReference type="NCBI Taxonomy" id="147567"/>
    <lineage>
        <taxon>Eukaryota</taxon>
        <taxon>Fungi</taxon>
        <taxon>Dikarya</taxon>
        <taxon>Ascomycota</taxon>
        <taxon>Pezizomycotina</taxon>
        <taxon>Dothideomycetes</taxon>
        <taxon>Pleosporomycetidae</taxon>
        <taxon>Pleosporales</taxon>
        <taxon>Pleosporales incertae sedis</taxon>
        <taxon>Lojkania</taxon>
    </lineage>
</organism>
<comment type="caution">
    <text evidence="1">The sequence shown here is derived from an EMBL/GenBank/DDBJ whole genome shotgun (WGS) entry which is preliminary data.</text>
</comment>
<name>A0A9P4KGJ3_9PLEO</name>
<dbReference type="OrthoDB" id="194358at2759"/>
<evidence type="ECO:0000313" key="1">
    <source>
        <dbReference type="EMBL" id="KAF2268261.1"/>
    </source>
</evidence>
<proteinExistence type="predicted"/>
<feature type="non-terminal residue" evidence="1">
    <location>
        <position position="1"/>
    </location>
</feature>
<protein>
    <recommendedName>
        <fullName evidence="3">Ankyrin</fullName>
    </recommendedName>
</protein>
<accession>A0A9P4KGJ3</accession>
<keyword evidence="2" id="KW-1185">Reference proteome</keyword>
<dbReference type="Proteomes" id="UP000800093">
    <property type="component" value="Unassembled WGS sequence"/>
</dbReference>
<dbReference type="EMBL" id="ML986587">
    <property type="protein sequence ID" value="KAF2268261.1"/>
    <property type="molecule type" value="Genomic_DNA"/>
</dbReference>
<sequence>MQALRWGGRAKALEFATHSALIPILGALLDASAEIKSHSVHSDAAGRGRFDAIAFLLKRGTDINEILENDDIGENARELEVKNTLCSAA</sequence>
<reference evidence="2" key="1">
    <citation type="journal article" date="2020" name="Stud. Mycol.">
        <title>101 Dothideomycetes genomes: A test case for predicting lifestyles and emergence of pathogens.</title>
        <authorList>
            <person name="Haridas S."/>
            <person name="Albert R."/>
            <person name="Binder M."/>
            <person name="Bloem J."/>
            <person name="LaButti K."/>
            <person name="Salamov A."/>
            <person name="Andreopoulos B."/>
            <person name="Baker S."/>
            <person name="Barry K."/>
            <person name="Bills G."/>
            <person name="Bluhm B."/>
            <person name="Cannon C."/>
            <person name="Castanera R."/>
            <person name="Culley D."/>
            <person name="Daum C."/>
            <person name="Ezra D."/>
            <person name="Gonzalez J."/>
            <person name="Henrissat B."/>
            <person name="Kuo A."/>
            <person name="Liang C."/>
            <person name="Lipzen A."/>
            <person name="Lutzoni F."/>
            <person name="Magnuson J."/>
            <person name="Mondo S."/>
            <person name="Nolan M."/>
            <person name="Ohm R."/>
            <person name="Pangilinan J."/>
            <person name="Park H.-J."/>
            <person name="Ramirez L."/>
            <person name="Alfaro M."/>
            <person name="Sun H."/>
            <person name="Tritt A."/>
            <person name="Yoshinaga Y."/>
            <person name="Zwiers L.-H."/>
            <person name="Turgeon B."/>
            <person name="Goodwin S."/>
            <person name="Spatafora J."/>
            <person name="Crous P."/>
            <person name="Grigoriev I."/>
        </authorList>
    </citation>
    <scope>NUCLEOTIDE SEQUENCE [LARGE SCALE GENOMIC DNA]</scope>
    <source>
        <strain evidence="2">CBS 304.66</strain>
    </source>
</reference>
<evidence type="ECO:0000313" key="2">
    <source>
        <dbReference type="Proteomes" id="UP000800093"/>
    </source>
</evidence>
<evidence type="ECO:0008006" key="3">
    <source>
        <dbReference type="Google" id="ProtNLM"/>
    </source>
</evidence>